<keyword evidence="6 8" id="KW-1133">Transmembrane helix</keyword>
<feature type="transmembrane region" description="Helical" evidence="8">
    <location>
        <begin position="89"/>
        <end position="107"/>
    </location>
</feature>
<dbReference type="GO" id="GO:0009103">
    <property type="term" value="P:lipopolysaccharide biosynthetic process"/>
    <property type="evidence" value="ECO:0007669"/>
    <property type="project" value="UniProtKB-ARBA"/>
</dbReference>
<evidence type="ECO:0000256" key="1">
    <source>
        <dbReference type="ARBA" id="ARBA00004651"/>
    </source>
</evidence>
<reference evidence="9 10" key="1">
    <citation type="submission" date="2020-02" db="EMBL/GenBank/DDBJ databases">
        <title>Characterization of phylogenetic diversity of novel bifidobacterial species isolated in Czech ZOOs.</title>
        <authorList>
            <person name="Lugli G.A."/>
            <person name="Vera N.B."/>
            <person name="Ventura M."/>
        </authorList>
    </citation>
    <scope>NUCLEOTIDE SEQUENCE [LARGE SCALE GENOMIC DNA]</scope>
    <source>
        <strain evidence="9 10">DSM 109958</strain>
    </source>
</reference>
<organism evidence="9 10">
    <name type="scientific">Bifidobacterium moraviense</name>
    <dbReference type="NCBI Taxonomy" id="2675323"/>
    <lineage>
        <taxon>Bacteria</taxon>
        <taxon>Bacillati</taxon>
        <taxon>Actinomycetota</taxon>
        <taxon>Actinomycetes</taxon>
        <taxon>Bifidobacteriales</taxon>
        <taxon>Bifidobacteriaceae</taxon>
        <taxon>Bifidobacterium</taxon>
    </lineage>
</organism>
<feature type="transmembrane region" description="Helical" evidence="8">
    <location>
        <begin position="418"/>
        <end position="437"/>
    </location>
</feature>
<comment type="caution">
    <text evidence="9">The sequence shown here is derived from an EMBL/GenBank/DDBJ whole genome shotgun (WGS) entry which is preliminary data.</text>
</comment>
<name>A0A7Y0HXP7_9BIFI</name>
<feature type="transmembrane region" description="Helical" evidence="8">
    <location>
        <begin position="457"/>
        <end position="478"/>
    </location>
</feature>
<keyword evidence="10" id="KW-1185">Reference proteome</keyword>
<dbReference type="AlphaFoldDB" id="A0A7Y0HXP7"/>
<proteinExistence type="predicted"/>
<evidence type="ECO:0000256" key="6">
    <source>
        <dbReference type="ARBA" id="ARBA00022989"/>
    </source>
</evidence>
<feature type="transmembrane region" description="Helical" evidence="8">
    <location>
        <begin position="385"/>
        <end position="406"/>
    </location>
</feature>
<keyword evidence="7 8" id="KW-0472">Membrane</keyword>
<dbReference type="PANTHER" id="PTHR33908:SF11">
    <property type="entry name" value="MEMBRANE PROTEIN"/>
    <property type="match status" value="1"/>
</dbReference>
<keyword evidence="4" id="KW-0808">Transferase</keyword>
<evidence type="ECO:0000256" key="5">
    <source>
        <dbReference type="ARBA" id="ARBA00022692"/>
    </source>
</evidence>
<keyword evidence="2" id="KW-1003">Cell membrane</keyword>
<evidence type="ECO:0000313" key="9">
    <source>
        <dbReference type="EMBL" id="NMN00456.1"/>
    </source>
</evidence>
<comment type="subcellular location">
    <subcellularLocation>
        <location evidence="1">Cell membrane</location>
        <topology evidence="1">Multi-pass membrane protein</topology>
    </subcellularLocation>
</comment>
<dbReference type="Proteomes" id="UP000588277">
    <property type="component" value="Unassembled WGS sequence"/>
</dbReference>
<gene>
    <name evidence="9" type="ORF">G1C96_1035</name>
</gene>
<feature type="transmembrane region" description="Helical" evidence="8">
    <location>
        <begin position="217"/>
        <end position="238"/>
    </location>
</feature>
<dbReference type="GO" id="GO:0016763">
    <property type="term" value="F:pentosyltransferase activity"/>
    <property type="evidence" value="ECO:0007669"/>
    <property type="project" value="TreeGrafter"/>
</dbReference>
<dbReference type="GO" id="GO:0005886">
    <property type="term" value="C:plasma membrane"/>
    <property type="evidence" value="ECO:0007669"/>
    <property type="project" value="UniProtKB-SubCell"/>
</dbReference>
<evidence type="ECO:0000256" key="2">
    <source>
        <dbReference type="ARBA" id="ARBA00022475"/>
    </source>
</evidence>
<evidence type="ECO:0000256" key="7">
    <source>
        <dbReference type="ARBA" id="ARBA00023136"/>
    </source>
</evidence>
<dbReference type="PANTHER" id="PTHR33908">
    <property type="entry name" value="MANNOSYLTRANSFERASE YKCB-RELATED"/>
    <property type="match status" value="1"/>
</dbReference>
<keyword evidence="5 8" id="KW-0812">Transmembrane</keyword>
<feature type="transmembrane region" description="Helical" evidence="8">
    <location>
        <begin position="179"/>
        <end position="197"/>
    </location>
</feature>
<evidence type="ECO:0000313" key="10">
    <source>
        <dbReference type="Proteomes" id="UP000588277"/>
    </source>
</evidence>
<protein>
    <recommendedName>
        <fullName evidence="11">Glycosyltransferase RgtA/B/C/D-like domain-containing protein</fullName>
    </recommendedName>
</protein>
<sequence>MQTIEEDASSGHGRHGRGPIRVSERVLLWLAVTAYFLMLCYIAYRLPFSEYPKAFPDEDARLSLPQYFYDTGRLPTGAEEAVRYPGWGFSYASYPLMLTTLVAGVLMKVMGLFTSNPDWIVFAARLVSITSASAVVYFAFRTGRVLFGRPLGYLFGLFPMLLPQFIFCGLYFNNDMPALCGASMVLYAWALALRNGWQPSNAVLLGAGMGIVAVTYYNAYSWILLSLVCYACVWHSRVRDWGFLRPARSAFWRITGLIVGVTAIIALPFFIRAAVINHGDFLGFATIRRYGMQYAVPELRPDLRPTPQHLGMSLGEMLTTDHYMGAGTNWLLMVYKSSIGLFGYMAVPVPNVMYWAYGVFIVAGLVGFLLACVRRLHHRGDDDTYAVLDALMFANIVLVMGLAMYYSYATDYQAQGRYVLPMLLSVVYFVVGGWRYWVRTLVSRATPSLQTKAQWVFVAAAALLMLFGDYVAIAKYLLV</sequence>
<feature type="transmembrane region" description="Helical" evidence="8">
    <location>
        <begin position="152"/>
        <end position="172"/>
    </location>
</feature>
<keyword evidence="3" id="KW-0328">Glycosyltransferase</keyword>
<evidence type="ECO:0000256" key="4">
    <source>
        <dbReference type="ARBA" id="ARBA00022679"/>
    </source>
</evidence>
<evidence type="ECO:0008006" key="11">
    <source>
        <dbReference type="Google" id="ProtNLM"/>
    </source>
</evidence>
<feature type="transmembrane region" description="Helical" evidence="8">
    <location>
        <begin position="354"/>
        <end position="373"/>
    </location>
</feature>
<evidence type="ECO:0000256" key="8">
    <source>
        <dbReference type="SAM" id="Phobius"/>
    </source>
</evidence>
<feature type="transmembrane region" description="Helical" evidence="8">
    <location>
        <begin position="119"/>
        <end position="140"/>
    </location>
</feature>
<feature type="transmembrane region" description="Helical" evidence="8">
    <location>
        <begin position="250"/>
        <end position="271"/>
    </location>
</feature>
<evidence type="ECO:0000256" key="3">
    <source>
        <dbReference type="ARBA" id="ARBA00022676"/>
    </source>
</evidence>
<feature type="transmembrane region" description="Helical" evidence="8">
    <location>
        <begin position="26"/>
        <end position="44"/>
    </location>
</feature>
<dbReference type="InterPro" id="IPR050297">
    <property type="entry name" value="LipidA_mod_glycosyltrf_83"/>
</dbReference>
<dbReference type="EMBL" id="JAAIIH010000006">
    <property type="protein sequence ID" value="NMN00456.1"/>
    <property type="molecule type" value="Genomic_DNA"/>
</dbReference>
<accession>A0A7Y0HXP7</accession>